<dbReference type="EMBL" id="BARV01021462">
    <property type="protein sequence ID" value="GAI23961.1"/>
    <property type="molecule type" value="Genomic_DNA"/>
</dbReference>
<dbReference type="Gene3D" id="3.30.300.160">
    <property type="entry name" value="Type II secretion system, protein E, N-terminal domain"/>
    <property type="match status" value="1"/>
</dbReference>
<dbReference type="PANTHER" id="PTHR30258">
    <property type="entry name" value="TYPE II SECRETION SYSTEM PROTEIN GSPE-RELATED"/>
    <property type="match status" value="1"/>
</dbReference>
<dbReference type="Pfam" id="PF00437">
    <property type="entry name" value="T2SSE"/>
    <property type="match status" value="1"/>
</dbReference>
<dbReference type="FunFam" id="3.30.450.90:FF:000001">
    <property type="entry name" value="Type II secretion system ATPase GspE"/>
    <property type="match status" value="1"/>
</dbReference>
<feature type="non-terminal residue" evidence="5">
    <location>
        <position position="1"/>
    </location>
</feature>
<keyword evidence="1" id="KW-0547">Nucleotide-binding</keyword>
<evidence type="ECO:0000259" key="3">
    <source>
        <dbReference type="Pfam" id="PF00437"/>
    </source>
</evidence>
<name>X1N152_9ZZZZ</name>
<dbReference type="AlphaFoldDB" id="X1N152"/>
<evidence type="ECO:0000259" key="4">
    <source>
        <dbReference type="Pfam" id="PF05157"/>
    </source>
</evidence>
<dbReference type="GO" id="GO:0016887">
    <property type="term" value="F:ATP hydrolysis activity"/>
    <property type="evidence" value="ECO:0007669"/>
    <property type="project" value="TreeGrafter"/>
</dbReference>
<dbReference type="GO" id="GO:0005886">
    <property type="term" value="C:plasma membrane"/>
    <property type="evidence" value="ECO:0007669"/>
    <property type="project" value="TreeGrafter"/>
</dbReference>
<dbReference type="InterPro" id="IPR007831">
    <property type="entry name" value="T2SS_GspE_N"/>
</dbReference>
<proteinExistence type="predicted"/>
<evidence type="ECO:0000313" key="5">
    <source>
        <dbReference type="EMBL" id="GAI23961.1"/>
    </source>
</evidence>
<evidence type="ECO:0008006" key="6">
    <source>
        <dbReference type="Google" id="ProtNLM"/>
    </source>
</evidence>
<comment type="caution">
    <text evidence="5">The sequence shown here is derived from an EMBL/GenBank/DDBJ whole genome shotgun (WGS) entry which is preliminary data.</text>
</comment>
<protein>
    <recommendedName>
        <fullName evidence="6">Type II secretion system protein GspE N-terminal domain-containing protein</fullName>
    </recommendedName>
</protein>
<gene>
    <name evidence="5" type="ORF">S06H3_35559</name>
</gene>
<sequence length="273" mass="30465">ILVKSNYATEQEILNALGKQFGMGVISLEDYQIDENLLDTISPPFAHLYKVMPIERKGEVLTVALADPLNVHALDDLRLIVDGPVKPVIAPEEEVMKAIEKHYGVGEETVEQMIQSMSGGTAEIMEEAPEEDIADLKRMASEAPIIKLVNLILMQAIKDRASDIHVEPFENSLKVRYRVDGVLHELAPPPKHLQSAIISRLKIMADLNIAERRLPQDGRIKLVMGGKEIDLRVSCLPTIFGESVVMRVLDKSAIMIDLEQLGFSKKIEEQIKE</sequence>
<dbReference type="Gene3D" id="3.30.450.90">
    <property type="match status" value="1"/>
</dbReference>
<dbReference type="Pfam" id="PF05157">
    <property type="entry name" value="MshEN"/>
    <property type="match status" value="1"/>
</dbReference>
<reference evidence="5" key="1">
    <citation type="journal article" date="2014" name="Front. Microbiol.">
        <title>High frequency of phylogenetically diverse reductive dehalogenase-homologous genes in deep subseafloor sedimentary metagenomes.</title>
        <authorList>
            <person name="Kawai M."/>
            <person name="Futagami T."/>
            <person name="Toyoda A."/>
            <person name="Takaki Y."/>
            <person name="Nishi S."/>
            <person name="Hori S."/>
            <person name="Arai W."/>
            <person name="Tsubouchi T."/>
            <person name="Morono Y."/>
            <person name="Uchiyama I."/>
            <person name="Ito T."/>
            <person name="Fujiyama A."/>
            <person name="Inagaki F."/>
            <person name="Takami H."/>
        </authorList>
    </citation>
    <scope>NUCLEOTIDE SEQUENCE</scope>
    <source>
        <strain evidence="5">Expedition CK06-06</strain>
    </source>
</reference>
<dbReference type="InterPro" id="IPR037257">
    <property type="entry name" value="T2SS_E_N_sf"/>
</dbReference>
<dbReference type="PANTHER" id="PTHR30258:SF2">
    <property type="entry name" value="COMG OPERON PROTEIN 1"/>
    <property type="match status" value="1"/>
</dbReference>
<organism evidence="5">
    <name type="scientific">marine sediment metagenome</name>
    <dbReference type="NCBI Taxonomy" id="412755"/>
    <lineage>
        <taxon>unclassified sequences</taxon>
        <taxon>metagenomes</taxon>
        <taxon>ecological metagenomes</taxon>
    </lineage>
</organism>
<evidence type="ECO:0000256" key="2">
    <source>
        <dbReference type="ARBA" id="ARBA00022840"/>
    </source>
</evidence>
<dbReference type="InterPro" id="IPR001482">
    <property type="entry name" value="T2SS/T4SS_dom"/>
</dbReference>
<feature type="domain" description="Bacterial type II secretion system protein E" evidence="3">
    <location>
        <begin position="140"/>
        <end position="272"/>
    </location>
</feature>
<dbReference type="FunFam" id="3.30.300.160:FF:000002">
    <property type="entry name" value="Type II secretion system protein E"/>
    <property type="match status" value="1"/>
</dbReference>
<dbReference type="SUPFAM" id="SSF52540">
    <property type="entry name" value="P-loop containing nucleoside triphosphate hydrolases"/>
    <property type="match status" value="1"/>
</dbReference>
<evidence type="ECO:0000256" key="1">
    <source>
        <dbReference type="ARBA" id="ARBA00022741"/>
    </source>
</evidence>
<dbReference type="InterPro" id="IPR027417">
    <property type="entry name" value="P-loop_NTPase"/>
</dbReference>
<keyword evidence="2" id="KW-0067">ATP-binding</keyword>
<feature type="domain" description="Type II secretion system protein GspE N-terminal" evidence="4">
    <location>
        <begin position="21"/>
        <end position="107"/>
    </location>
</feature>
<dbReference type="GO" id="GO:0005524">
    <property type="term" value="F:ATP binding"/>
    <property type="evidence" value="ECO:0007669"/>
    <property type="project" value="UniProtKB-KW"/>
</dbReference>
<feature type="non-terminal residue" evidence="5">
    <location>
        <position position="273"/>
    </location>
</feature>
<dbReference type="SUPFAM" id="SSF160246">
    <property type="entry name" value="EspE N-terminal domain-like"/>
    <property type="match status" value="1"/>
</dbReference>
<accession>X1N152</accession>